<dbReference type="EMBL" id="CAKJTJ010000006">
    <property type="protein sequence ID" value="CAG9620717.1"/>
    <property type="molecule type" value="Genomic_DNA"/>
</dbReference>
<evidence type="ECO:0000313" key="3">
    <source>
        <dbReference type="Proteomes" id="UP000789833"/>
    </source>
</evidence>
<protein>
    <recommendedName>
        <fullName evidence="4">Copper amine oxidase</fullName>
    </recommendedName>
</protein>
<name>A0ABM8YL81_9BACI</name>
<keyword evidence="1" id="KW-0472">Membrane</keyword>
<feature type="transmembrane region" description="Helical" evidence="1">
    <location>
        <begin position="177"/>
        <end position="198"/>
    </location>
</feature>
<evidence type="ECO:0008006" key="4">
    <source>
        <dbReference type="Google" id="ProtNLM"/>
    </source>
</evidence>
<keyword evidence="1" id="KW-1133">Transmembrane helix</keyword>
<evidence type="ECO:0000313" key="2">
    <source>
        <dbReference type="EMBL" id="CAG9620717.1"/>
    </source>
</evidence>
<sequence>MQKGFDQAEDVDFINWAEDAHTADFKTAIASIYGDEGRAQFEQVWQANHIDAQGMIVAATMENDEAKRTEAEEHLQTFAKVFGEFLGAATEENLPAKAATEAVWAHEKLVLKSFDHYTAEEYQETYDTFRESYAFMFGIGETLGGAIVTQHPDKFSGETMPSEMPNTGMGGGSKKSIPTALIVVVIATMFAATTYLVVRRKMKMPENA</sequence>
<reference evidence="2 3" key="1">
    <citation type="submission" date="2021-10" db="EMBL/GenBank/DDBJ databases">
        <authorList>
            <person name="Criscuolo A."/>
        </authorList>
    </citation>
    <scope>NUCLEOTIDE SEQUENCE [LARGE SCALE GENOMIC DNA]</scope>
    <source>
        <strain evidence="3">CIP 111883</strain>
    </source>
</reference>
<dbReference type="RefSeq" id="WP_230500640.1">
    <property type="nucleotide sequence ID" value="NZ_CAKJTJ010000006.1"/>
</dbReference>
<dbReference type="Proteomes" id="UP000789833">
    <property type="component" value="Unassembled WGS sequence"/>
</dbReference>
<keyword evidence="3" id="KW-1185">Reference proteome</keyword>
<organism evidence="2 3">
    <name type="scientific">Sutcliffiella rhizosphaerae</name>
    <dbReference type="NCBI Taxonomy" id="2880967"/>
    <lineage>
        <taxon>Bacteria</taxon>
        <taxon>Bacillati</taxon>
        <taxon>Bacillota</taxon>
        <taxon>Bacilli</taxon>
        <taxon>Bacillales</taxon>
        <taxon>Bacillaceae</taxon>
        <taxon>Sutcliffiella</taxon>
    </lineage>
</organism>
<proteinExistence type="predicted"/>
<evidence type="ECO:0000256" key="1">
    <source>
        <dbReference type="SAM" id="Phobius"/>
    </source>
</evidence>
<keyword evidence="1" id="KW-0812">Transmembrane</keyword>
<comment type="caution">
    <text evidence="2">The sequence shown here is derived from an EMBL/GenBank/DDBJ whole genome shotgun (WGS) entry which is preliminary data.</text>
</comment>
<accession>A0ABM8YL81</accession>
<gene>
    <name evidence="2" type="ORF">BACCIP111883_01487</name>
</gene>